<comment type="caution">
    <text evidence="1">The sequence shown here is derived from an EMBL/GenBank/DDBJ whole genome shotgun (WGS) entry which is preliminary data.</text>
</comment>
<reference evidence="1 2" key="1">
    <citation type="submission" date="2019-07" db="EMBL/GenBank/DDBJ databases">
        <title>Cryptosporangium phraense sp. nov., isolated from plant litter.</title>
        <authorList>
            <person name="Suriyachadkun C."/>
        </authorList>
    </citation>
    <scope>NUCLEOTIDE SEQUENCE [LARGE SCALE GENOMIC DNA]</scope>
    <source>
        <strain evidence="1 2">A-T 5661</strain>
    </source>
</reference>
<organism evidence="1 2">
    <name type="scientific">Cryptosporangium phraense</name>
    <dbReference type="NCBI Taxonomy" id="2593070"/>
    <lineage>
        <taxon>Bacteria</taxon>
        <taxon>Bacillati</taxon>
        <taxon>Actinomycetota</taxon>
        <taxon>Actinomycetes</taxon>
        <taxon>Cryptosporangiales</taxon>
        <taxon>Cryptosporangiaceae</taxon>
        <taxon>Cryptosporangium</taxon>
    </lineage>
</organism>
<accession>A0A545ASZ6</accession>
<name>A0A545ASZ6_9ACTN</name>
<protein>
    <submittedName>
        <fullName evidence="1">ATP/GTP-binding protein</fullName>
    </submittedName>
</protein>
<gene>
    <name evidence="1" type="ORF">FL583_14520</name>
</gene>
<dbReference type="InParanoid" id="A0A545ASZ6"/>
<sequence length="69" mass="7742">MVEDGWVVRHLAGSSSGKTYRCPGCQQEVRPGTAHVVVWPEAGAWAGQASADDRRHWHTPCWSARSRRR</sequence>
<keyword evidence="2" id="KW-1185">Reference proteome</keyword>
<dbReference type="EMBL" id="VIRS01000009">
    <property type="protein sequence ID" value="TQS44371.1"/>
    <property type="molecule type" value="Genomic_DNA"/>
</dbReference>
<dbReference type="OrthoDB" id="3381577at2"/>
<evidence type="ECO:0000313" key="1">
    <source>
        <dbReference type="EMBL" id="TQS44371.1"/>
    </source>
</evidence>
<proteinExistence type="predicted"/>
<dbReference type="AlphaFoldDB" id="A0A545ASZ6"/>
<evidence type="ECO:0000313" key="2">
    <source>
        <dbReference type="Proteomes" id="UP000317982"/>
    </source>
</evidence>
<dbReference type="Proteomes" id="UP000317982">
    <property type="component" value="Unassembled WGS sequence"/>
</dbReference>